<comment type="function">
    <text evidence="2">Catalyzes the removal of elemental sulfur atoms from cysteine to produce alanine. Seems to participate in the biosynthesis of the nitrogenase metalloclusters by providing the inorganic sulfur required for the Fe-S core formation.</text>
</comment>
<organism evidence="12 13">
    <name type="scientific">Qipengyuania aurantiaca</name>
    <dbReference type="NCBI Taxonomy" id="2867233"/>
    <lineage>
        <taxon>Bacteria</taxon>
        <taxon>Pseudomonadati</taxon>
        <taxon>Pseudomonadota</taxon>
        <taxon>Alphaproteobacteria</taxon>
        <taxon>Sphingomonadales</taxon>
        <taxon>Erythrobacteraceae</taxon>
        <taxon>Qipengyuania</taxon>
    </lineage>
</organism>
<reference evidence="12 13" key="1">
    <citation type="submission" date="2021-08" db="EMBL/GenBank/DDBJ databases">
        <title>Comparative Genomics Analysis of the Genus Qipengyuania Reveals Extensive Genetic Diversity and Metabolic Versatility, Including the Description of Fifteen Novel Species.</title>
        <authorList>
            <person name="Liu Y."/>
        </authorList>
    </citation>
    <scope>NUCLEOTIDE SEQUENCE [LARGE SCALE GENOMIC DNA]</scope>
    <source>
        <strain evidence="12 13">1NDH13</strain>
    </source>
</reference>
<dbReference type="Proteomes" id="UP000824281">
    <property type="component" value="Chromosome"/>
</dbReference>
<name>A0ABX8ZQM2_9SPHN</name>
<sequence>MYLDHAATTPLRPEARAAMEEGFSLWANPSSPHAEGRKARAALEDARERVKRALGWEGEVILTSGASEAAALAFGESQAMYEAVSKVEHDALWSEVEYRGASAIEVAIDGSIDFTSIEKAVVAAEPYIDFPYTVAVGAQHINSETGNRQDIGSIASLVHGNDGLLVVDCSQSAGKFAIPKLADMAIVSAHKFGGPIGVGALLVRDFSILHPRGGQERGYRRGTENLPGVLGMAAALEACGEPYVDPGILEPLDQLAQECRDLGGTWLPDRLSDPTPYIRAIAMPKMSGSAQVMRFDMAGISVSQGSACSSGTMKTSHVLQAMQVEPDVADRTIRASFGWNTTREEVERFCEVWLELAKQ</sequence>
<accession>A0ABX8ZQM2</accession>
<gene>
    <name evidence="12" type="ORF">K3148_09325</name>
</gene>
<evidence type="ECO:0000256" key="4">
    <source>
        <dbReference type="ARBA" id="ARBA00013558"/>
    </source>
</evidence>
<dbReference type="Gene3D" id="3.40.640.10">
    <property type="entry name" value="Type I PLP-dependent aspartate aminotransferase-like (Major domain)"/>
    <property type="match status" value="1"/>
</dbReference>
<dbReference type="Gene3D" id="1.10.260.50">
    <property type="match status" value="1"/>
</dbReference>
<evidence type="ECO:0000256" key="1">
    <source>
        <dbReference type="ARBA" id="ARBA00001933"/>
    </source>
</evidence>
<keyword evidence="5" id="KW-0808">Transferase</keyword>
<comment type="similarity">
    <text evidence="3">Belongs to the class-V pyridoxal-phosphate-dependent aminotransferase family. NifS/IscS subfamily.</text>
</comment>
<evidence type="ECO:0000256" key="10">
    <source>
        <dbReference type="ARBA" id="ARBA00050776"/>
    </source>
</evidence>
<protein>
    <recommendedName>
        <fullName evidence="4">Cysteine desulfurase</fullName>
    </recommendedName>
</protein>
<dbReference type="Pfam" id="PF00266">
    <property type="entry name" value="Aminotran_5"/>
    <property type="match status" value="1"/>
</dbReference>
<dbReference type="InterPro" id="IPR000192">
    <property type="entry name" value="Aminotrans_V_dom"/>
</dbReference>
<dbReference type="GO" id="GO:0008483">
    <property type="term" value="F:transaminase activity"/>
    <property type="evidence" value="ECO:0007669"/>
    <property type="project" value="UniProtKB-KW"/>
</dbReference>
<evidence type="ECO:0000256" key="8">
    <source>
        <dbReference type="ARBA" id="ARBA00023004"/>
    </source>
</evidence>
<proteinExistence type="inferred from homology"/>
<dbReference type="InterPro" id="IPR016454">
    <property type="entry name" value="Cysteine_dSase"/>
</dbReference>
<evidence type="ECO:0000256" key="2">
    <source>
        <dbReference type="ARBA" id="ARBA00003120"/>
    </source>
</evidence>
<dbReference type="PANTHER" id="PTHR11601">
    <property type="entry name" value="CYSTEINE DESULFURYLASE FAMILY MEMBER"/>
    <property type="match status" value="1"/>
</dbReference>
<dbReference type="InterPro" id="IPR015424">
    <property type="entry name" value="PyrdxlP-dep_Trfase"/>
</dbReference>
<comment type="catalytic activity">
    <reaction evidence="10">
        <text>(sulfur carrier)-H + L-cysteine = (sulfur carrier)-SH + L-alanine</text>
        <dbReference type="Rhea" id="RHEA:43892"/>
        <dbReference type="Rhea" id="RHEA-COMP:14737"/>
        <dbReference type="Rhea" id="RHEA-COMP:14739"/>
        <dbReference type="ChEBI" id="CHEBI:29917"/>
        <dbReference type="ChEBI" id="CHEBI:35235"/>
        <dbReference type="ChEBI" id="CHEBI:57972"/>
        <dbReference type="ChEBI" id="CHEBI:64428"/>
        <dbReference type="EC" id="2.8.1.7"/>
    </reaction>
</comment>
<keyword evidence="9" id="KW-0411">Iron-sulfur</keyword>
<dbReference type="SUPFAM" id="SSF53383">
    <property type="entry name" value="PLP-dependent transferases"/>
    <property type="match status" value="1"/>
</dbReference>
<dbReference type="EMBL" id="CP081295">
    <property type="protein sequence ID" value="QZD91224.1"/>
    <property type="molecule type" value="Genomic_DNA"/>
</dbReference>
<keyword evidence="13" id="KW-1185">Reference proteome</keyword>
<evidence type="ECO:0000256" key="6">
    <source>
        <dbReference type="ARBA" id="ARBA00022723"/>
    </source>
</evidence>
<dbReference type="InterPro" id="IPR015422">
    <property type="entry name" value="PyrdxlP-dep_Trfase_small"/>
</dbReference>
<dbReference type="PIRSF" id="PIRSF005572">
    <property type="entry name" value="NifS"/>
    <property type="match status" value="1"/>
</dbReference>
<keyword evidence="7" id="KW-0663">Pyridoxal phosphate</keyword>
<dbReference type="Gene3D" id="3.90.1150.10">
    <property type="entry name" value="Aspartate Aminotransferase, domain 1"/>
    <property type="match status" value="1"/>
</dbReference>
<evidence type="ECO:0000256" key="5">
    <source>
        <dbReference type="ARBA" id="ARBA00022679"/>
    </source>
</evidence>
<dbReference type="PANTHER" id="PTHR11601:SF34">
    <property type="entry name" value="CYSTEINE DESULFURASE"/>
    <property type="match status" value="1"/>
</dbReference>
<feature type="domain" description="Aminotransferase class V" evidence="11">
    <location>
        <begin position="1"/>
        <end position="349"/>
    </location>
</feature>
<evidence type="ECO:0000256" key="7">
    <source>
        <dbReference type="ARBA" id="ARBA00022898"/>
    </source>
</evidence>
<evidence type="ECO:0000259" key="11">
    <source>
        <dbReference type="Pfam" id="PF00266"/>
    </source>
</evidence>
<evidence type="ECO:0000313" key="12">
    <source>
        <dbReference type="EMBL" id="QZD91224.1"/>
    </source>
</evidence>
<evidence type="ECO:0000256" key="3">
    <source>
        <dbReference type="ARBA" id="ARBA00006490"/>
    </source>
</evidence>
<dbReference type="InterPro" id="IPR015421">
    <property type="entry name" value="PyrdxlP-dep_Trfase_major"/>
</dbReference>
<keyword evidence="6" id="KW-0479">Metal-binding</keyword>
<keyword evidence="12" id="KW-0032">Aminotransferase</keyword>
<evidence type="ECO:0000256" key="9">
    <source>
        <dbReference type="ARBA" id="ARBA00023014"/>
    </source>
</evidence>
<comment type="cofactor">
    <cofactor evidence="1">
        <name>pyridoxal 5'-phosphate</name>
        <dbReference type="ChEBI" id="CHEBI:597326"/>
    </cofactor>
</comment>
<evidence type="ECO:0000313" key="13">
    <source>
        <dbReference type="Proteomes" id="UP000824281"/>
    </source>
</evidence>
<keyword evidence="8" id="KW-0408">Iron</keyword>